<reference evidence="5 6" key="2">
    <citation type="journal article" date="2019" name="bioRxiv">
        <title>Genomics, evolutionary history and diagnostics of the Alternaria alternata species group including apple and Asian pear pathotypes.</title>
        <authorList>
            <person name="Armitage A.D."/>
            <person name="Cockerton H.M."/>
            <person name="Sreenivasaprasad S."/>
            <person name="Woodhall J.W."/>
            <person name="Lane C.R."/>
            <person name="Harrison R.J."/>
            <person name="Clarkson J.P."/>
        </authorList>
    </citation>
    <scope>NUCLEOTIDE SEQUENCE [LARGE SCALE GENOMIC DNA]</scope>
    <source>
        <strain evidence="5">FERA 1082</strain>
        <strain evidence="2">FERA 1164</strain>
        <strain evidence="6">FERA 635</strain>
    </source>
</reference>
<dbReference type="Proteomes" id="UP000292340">
    <property type="component" value="Unassembled WGS sequence"/>
</dbReference>
<evidence type="ECO:0000313" key="6">
    <source>
        <dbReference type="Proteomes" id="UP000293195"/>
    </source>
</evidence>
<accession>A0A4Q4MGJ6</accession>
<evidence type="ECO:0000313" key="3">
    <source>
        <dbReference type="EMBL" id="RYN50858.1"/>
    </source>
</evidence>
<proteinExistence type="predicted"/>
<dbReference type="EMBL" id="PDXF01000006">
    <property type="protein sequence ID" value="RYO06872.1"/>
    <property type="molecule type" value="Genomic_DNA"/>
</dbReference>
<organism evidence="3 5">
    <name type="scientific">Alternaria tenuissima</name>
    <dbReference type="NCBI Taxonomy" id="119927"/>
    <lineage>
        <taxon>Eukaryota</taxon>
        <taxon>Fungi</taxon>
        <taxon>Dikarya</taxon>
        <taxon>Ascomycota</taxon>
        <taxon>Pezizomycotina</taxon>
        <taxon>Dothideomycetes</taxon>
        <taxon>Pleosporomycetidae</taxon>
        <taxon>Pleosporales</taxon>
        <taxon>Pleosporineae</taxon>
        <taxon>Pleosporaceae</taxon>
        <taxon>Alternaria</taxon>
        <taxon>Alternaria sect. Alternaria</taxon>
        <taxon>Alternaria alternata complex</taxon>
    </lineage>
</organism>
<sequence length="71" mass="7619">MLRSDSRVKSSPIAWPQVAAAQDGLLRLLAQRPQSRGVGQANSATPQPVIPAETGRVREGDPATDVVEWID</sequence>
<evidence type="ECO:0000313" key="2">
    <source>
        <dbReference type="EMBL" id="RYN28278.1"/>
    </source>
</evidence>
<gene>
    <name evidence="3" type="ORF">AA0114_g5976</name>
    <name evidence="2" type="ORF">AA0115_g6230</name>
    <name evidence="4" type="ORF">AA0119_g2706</name>
</gene>
<comment type="caution">
    <text evidence="3">The sequence shown here is derived from an EMBL/GenBank/DDBJ whole genome shotgun (WGS) entry which is preliminary data.</text>
</comment>
<evidence type="ECO:0000256" key="1">
    <source>
        <dbReference type="SAM" id="MobiDB-lite"/>
    </source>
</evidence>
<dbReference type="EMBL" id="PDXB01000013">
    <property type="protein sequence ID" value="RYN28278.1"/>
    <property type="molecule type" value="Genomic_DNA"/>
</dbReference>
<dbReference type="AlphaFoldDB" id="A0A4Q4MGJ6"/>
<dbReference type="EMBL" id="PDXA01000017">
    <property type="protein sequence ID" value="RYN50858.1"/>
    <property type="molecule type" value="Genomic_DNA"/>
</dbReference>
<protein>
    <submittedName>
        <fullName evidence="3">Uncharacterized protein</fullName>
    </submittedName>
</protein>
<dbReference type="Proteomes" id="UP000293195">
    <property type="component" value="Unassembled WGS sequence"/>
</dbReference>
<name>A0A4Q4MGJ6_9PLEO</name>
<feature type="region of interest" description="Disordered" evidence="1">
    <location>
        <begin position="32"/>
        <end position="71"/>
    </location>
</feature>
<keyword evidence="6" id="KW-1185">Reference proteome</keyword>
<reference evidence="3" key="3">
    <citation type="journal article" date="2019" name="J. ISSAAS">
        <title>Genomics, evolutionary history and diagnostics of the Alternaria alternata species group including apple and Asian pear pathotypes.</title>
        <authorList>
            <person name="Armitage A.D."/>
            <person name="Cockerton H.M."/>
            <person name="Sreenivasaprasad S."/>
            <person name="Woodhall J."/>
            <person name="Lane C."/>
            <person name="Harrison R.J."/>
            <person name="Clarkson J.P."/>
        </authorList>
    </citation>
    <scope>NUCLEOTIDE SEQUENCE</scope>
    <source>
        <strain evidence="3">FERA 1082</strain>
    </source>
</reference>
<reference evidence="2" key="1">
    <citation type="submission" date="2017-10" db="EMBL/GenBank/DDBJ databases">
        <authorList>
            <person name="Armitage A.D."/>
            <person name="Barbara D.J."/>
            <person name="Woodhall J.W."/>
            <person name="Sreenivasaprasad S."/>
            <person name="Lane C.R."/>
            <person name="Clarkson J.P."/>
            <person name="Harrison R.J."/>
        </authorList>
    </citation>
    <scope>NUCLEOTIDE SEQUENCE</scope>
    <source>
        <strain evidence="2">FERA 1164</strain>
        <strain evidence="4">FERA 635</strain>
    </source>
</reference>
<dbReference type="Proteomes" id="UP000292402">
    <property type="component" value="Unassembled WGS sequence"/>
</dbReference>
<evidence type="ECO:0000313" key="5">
    <source>
        <dbReference type="Proteomes" id="UP000292402"/>
    </source>
</evidence>
<evidence type="ECO:0000313" key="4">
    <source>
        <dbReference type="EMBL" id="RYO06872.1"/>
    </source>
</evidence>